<protein>
    <submittedName>
        <fullName evidence="2">Uncharacterized protein</fullName>
    </submittedName>
</protein>
<evidence type="ECO:0000313" key="3">
    <source>
        <dbReference type="Proteomes" id="UP001485043"/>
    </source>
</evidence>
<dbReference type="EMBL" id="JALJOV010001769">
    <property type="protein sequence ID" value="KAK9841093.1"/>
    <property type="molecule type" value="Genomic_DNA"/>
</dbReference>
<reference evidence="2 3" key="1">
    <citation type="journal article" date="2024" name="Nat. Commun.">
        <title>Phylogenomics reveals the evolutionary origins of lichenization in chlorophyte algae.</title>
        <authorList>
            <person name="Puginier C."/>
            <person name="Libourel C."/>
            <person name="Otte J."/>
            <person name="Skaloud P."/>
            <person name="Haon M."/>
            <person name="Grisel S."/>
            <person name="Petersen M."/>
            <person name="Berrin J.G."/>
            <person name="Delaux P.M."/>
            <person name="Dal Grande F."/>
            <person name="Keller J."/>
        </authorList>
    </citation>
    <scope>NUCLEOTIDE SEQUENCE [LARGE SCALE GENOMIC DNA]</scope>
    <source>
        <strain evidence="2 3">SAG 2523</strain>
    </source>
</reference>
<feature type="region of interest" description="Disordered" evidence="1">
    <location>
        <begin position="67"/>
        <end position="93"/>
    </location>
</feature>
<dbReference type="AlphaFoldDB" id="A0AAW1S5W5"/>
<gene>
    <name evidence="2" type="ORF">WJX84_005317</name>
</gene>
<feature type="compositionally biased region" description="Polar residues" evidence="1">
    <location>
        <begin position="128"/>
        <end position="138"/>
    </location>
</feature>
<accession>A0AAW1S5W5</accession>
<feature type="compositionally biased region" description="Basic and acidic residues" evidence="1">
    <location>
        <begin position="1"/>
        <end position="22"/>
    </location>
</feature>
<evidence type="ECO:0000313" key="2">
    <source>
        <dbReference type="EMBL" id="KAK9841093.1"/>
    </source>
</evidence>
<feature type="region of interest" description="Disordered" evidence="1">
    <location>
        <begin position="125"/>
        <end position="158"/>
    </location>
</feature>
<name>A0AAW1S5W5_9CHLO</name>
<feature type="region of interest" description="Disordered" evidence="1">
    <location>
        <begin position="1"/>
        <end position="36"/>
    </location>
</feature>
<organism evidence="2 3">
    <name type="scientific">Apatococcus fuscideae</name>
    <dbReference type="NCBI Taxonomy" id="2026836"/>
    <lineage>
        <taxon>Eukaryota</taxon>
        <taxon>Viridiplantae</taxon>
        <taxon>Chlorophyta</taxon>
        <taxon>core chlorophytes</taxon>
        <taxon>Trebouxiophyceae</taxon>
        <taxon>Chlorellales</taxon>
        <taxon>Chlorellaceae</taxon>
        <taxon>Apatococcus</taxon>
    </lineage>
</organism>
<keyword evidence="3" id="KW-1185">Reference proteome</keyword>
<evidence type="ECO:0000256" key="1">
    <source>
        <dbReference type="SAM" id="MobiDB-lite"/>
    </source>
</evidence>
<comment type="caution">
    <text evidence="2">The sequence shown here is derived from an EMBL/GenBank/DDBJ whole genome shotgun (WGS) entry which is preliminary data.</text>
</comment>
<feature type="compositionally biased region" description="Polar residues" evidence="1">
    <location>
        <begin position="149"/>
        <end position="158"/>
    </location>
</feature>
<sequence length="158" mass="16122">MSSPDRHLAAPVKSSDDADSAHKQSAPTAALPPCPNDDAIACKLKVDQLAVSPSTAALNRMMQSHIPAAAAQPTGQRSGTAFRPTADMPGASRGQAVVWTTRTDGPAAGAVAAALLCGMEQLAGQSGGSVASRTQQPDAESDVSGYRGQPSQVQMYHV</sequence>
<dbReference type="Proteomes" id="UP001485043">
    <property type="component" value="Unassembled WGS sequence"/>
</dbReference>
<proteinExistence type="predicted"/>